<comment type="caution">
    <text evidence="1">The sequence shown here is derived from an EMBL/GenBank/DDBJ whole genome shotgun (WGS) entry which is preliminary data.</text>
</comment>
<sequence>MKAAGPAEIGIFDLDMGNHSIILDGSKAHVRDPYHGWAITISLNALTSRIRFPDRIIQALRPQMEQP</sequence>
<name>A0A261UI81_9BORD</name>
<dbReference type="AlphaFoldDB" id="A0A261UI81"/>
<organism evidence="1 2">
    <name type="scientific">Bordetella genomosp. 11</name>
    <dbReference type="NCBI Taxonomy" id="1416808"/>
    <lineage>
        <taxon>Bacteria</taxon>
        <taxon>Pseudomonadati</taxon>
        <taxon>Pseudomonadota</taxon>
        <taxon>Betaproteobacteria</taxon>
        <taxon>Burkholderiales</taxon>
        <taxon>Alcaligenaceae</taxon>
        <taxon>Bordetella</taxon>
    </lineage>
</organism>
<gene>
    <name evidence="1" type="ORF">CAL28_20435</name>
</gene>
<accession>A0A261UI81</accession>
<evidence type="ECO:0000313" key="1">
    <source>
        <dbReference type="EMBL" id="OZI61648.1"/>
    </source>
</evidence>
<proteinExistence type="predicted"/>
<protein>
    <submittedName>
        <fullName evidence="1">Uncharacterized protein</fullName>
    </submittedName>
</protein>
<dbReference type="EMBL" id="NEVS01000004">
    <property type="protein sequence ID" value="OZI61648.1"/>
    <property type="molecule type" value="Genomic_DNA"/>
</dbReference>
<evidence type="ECO:0000313" key="2">
    <source>
        <dbReference type="Proteomes" id="UP000215767"/>
    </source>
</evidence>
<keyword evidence="2" id="KW-1185">Reference proteome</keyword>
<reference evidence="2" key="1">
    <citation type="submission" date="2017-05" db="EMBL/GenBank/DDBJ databases">
        <title>Complete and WGS of Bordetella genogroups.</title>
        <authorList>
            <person name="Spilker T."/>
            <person name="Lipuma J."/>
        </authorList>
    </citation>
    <scope>NUCLEOTIDE SEQUENCE [LARGE SCALE GENOMIC DNA]</scope>
    <source>
        <strain evidence="2">AU8856</strain>
    </source>
</reference>
<dbReference type="Proteomes" id="UP000215767">
    <property type="component" value="Unassembled WGS sequence"/>
</dbReference>